<organism evidence="1 2">
    <name type="scientific">Olea europaea subsp. europaea</name>
    <dbReference type="NCBI Taxonomy" id="158383"/>
    <lineage>
        <taxon>Eukaryota</taxon>
        <taxon>Viridiplantae</taxon>
        <taxon>Streptophyta</taxon>
        <taxon>Embryophyta</taxon>
        <taxon>Tracheophyta</taxon>
        <taxon>Spermatophyta</taxon>
        <taxon>Magnoliopsida</taxon>
        <taxon>eudicotyledons</taxon>
        <taxon>Gunneridae</taxon>
        <taxon>Pentapetalae</taxon>
        <taxon>asterids</taxon>
        <taxon>lamiids</taxon>
        <taxon>Lamiales</taxon>
        <taxon>Oleaceae</taxon>
        <taxon>Oleeae</taxon>
        <taxon>Olea</taxon>
    </lineage>
</organism>
<comment type="caution">
    <text evidence="1">The sequence shown here is derived from an EMBL/GenBank/DDBJ whole genome shotgun (WGS) entry which is preliminary data.</text>
</comment>
<dbReference type="EMBL" id="CACTIH010009052">
    <property type="protein sequence ID" value="CAA3021318.1"/>
    <property type="molecule type" value="Genomic_DNA"/>
</dbReference>
<name>A0A8S0UQX3_OLEEU</name>
<dbReference type="AlphaFoldDB" id="A0A8S0UQX3"/>
<gene>
    <name evidence="1" type="ORF">OLEA9_A048934</name>
</gene>
<protein>
    <submittedName>
        <fullName evidence="1">Uncharacterized protein</fullName>
    </submittedName>
</protein>
<evidence type="ECO:0000313" key="2">
    <source>
        <dbReference type="Proteomes" id="UP000594638"/>
    </source>
</evidence>
<evidence type="ECO:0000313" key="1">
    <source>
        <dbReference type="EMBL" id="CAA3021318.1"/>
    </source>
</evidence>
<dbReference type="Proteomes" id="UP000594638">
    <property type="component" value="Unassembled WGS sequence"/>
</dbReference>
<dbReference type="Gramene" id="OE9A048934T1">
    <property type="protein sequence ID" value="OE9A048934C1"/>
    <property type="gene ID" value="OE9A048934"/>
</dbReference>
<accession>A0A8S0UQX3</accession>
<sequence>MKMMNRDQSVKQREIRLQRGTTDPPISLFLWITFFSASSSVSSSSFSSKWSVFNPERAMIWSTGFKFKSSTVLQAWHGQIQKLQM</sequence>
<proteinExistence type="predicted"/>
<reference evidence="1 2" key="1">
    <citation type="submission" date="2019-12" db="EMBL/GenBank/DDBJ databases">
        <authorList>
            <person name="Alioto T."/>
            <person name="Alioto T."/>
            <person name="Gomez Garrido J."/>
        </authorList>
    </citation>
    <scope>NUCLEOTIDE SEQUENCE [LARGE SCALE GENOMIC DNA]</scope>
</reference>
<keyword evidence="2" id="KW-1185">Reference proteome</keyword>